<dbReference type="GO" id="GO:0003700">
    <property type="term" value="F:DNA-binding transcription factor activity"/>
    <property type="evidence" value="ECO:0007669"/>
    <property type="project" value="InterPro"/>
</dbReference>
<dbReference type="Gene3D" id="1.10.10.10">
    <property type="entry name" value="Winged helix-like DNA-binding domain superfamily/Winged helix DNA-binding domain"/>
    <property type="match status" value="1"/>
</dbReference>
<evidence type="ECO:0000256" key="1">
    <source>
        <dbReference type="ARBA" id="ARBA00009437"/>
    </source>
</evidence>
<sequence>MKIYQFEIFITVARAKSLSKAANLLYLSQPAVSKHIKSMEEYYGAKLFDRTNQGVRLTEAGEIVYEYAQRLKNIHNELEKDIDGFLNSEELNLNVGASPTPGEYLLPCTLWTFKDKHPRANVELEVSYSSEIVESIFQNKLSLGVIEGELPSGSSLISDHLMTDQINVIASESSELKTIENINELKDMPLILPSGDFYIRKMLQRLLSEQELEITDLNITAEMNSFTAIKSAVEADMGISFLSYSAVKKPVFQDRIKIIALNEGVEEKLNLDINLIYSQKPNHPGIITKFISFLTMQHQHSFC</sequence>
<feature type="domain" description="HTH lysR-type" evidence="5">
    <location>
        <begin position="1"/>
        <end position="58"/>
    </location>
</feature>
<protein>
    <submittedName>
        <fullName evidence="6">DNA-binding transcriptional regulator, LysR family</fullName>
    </submittedName>
</protein>
<keyword evidence="4" id="KW-0804">Transcription</keyword>
<dbReference type="RefSeq" id="WP_089762182.1">
    <property type="nucleotide sequence ID" value="NZ_FNGO01000035.1"/>
</dbReference>
<reference evidence="6 7" key="1">
    <citation type="submission" date="2016-10" db="EMBL/GenBank/DDBJ databases">
        <authorList>
            <person name="de Groot N.N."/>
        </authorList>
    </citation>
    <scope>NUCLEOTIDE SEQUENCE [LARGE SCALE GENOMIC DNA]</scope>
    <source>
        <strain evidence="6 7">SLAS-1</strain>
    </source>
</reference>
<dbReference type="InterPro" id="IPR000847">
    <property type="entry name" value="LysR_HTH_N"/>
</dbReference>
<evidence type="ECO:0000313" key="7">
    <source>
        <dbReference type="Proteomes" id="UP000199476"/>
    </source>
</evidence>
<dbReference type="GO" id="GO:0000976">
    <property type="term" value="F:transcription cis-regulatory region binding"/>
    <property type="evidence" value="ECO:0007669"/>
    <property type="project" value="TreeGrafter"/>
</dbReference>
<dbReference type="SUPFAM" id="SSF46785">
    <property type="entry name" value="Winged helix' DNA-binding domain"/>
    <property type="match status" value="1"/>
</dbReference>
<dbReference type="AlphaFoldDB" id="A0A1G9T6E6"/>
<comment type="similarity">
    <text evidence="1">Belongs to the LysR transcriptional regulatory family.</text>
</comment>
<dbReference type="PROSITE" id="PS50931">
    <property type="entry name" value="HTH_LYSR"/>
    <property type="match status" value="1"/>
</dbReference>
<accession>A0A1G9T6E6</accession>
<dbReference type="InterPro" id="IPR036390">
    <property type="entry name" value="WH_DNA-bd_sf"/>
</dbReference>
<dbReference type="Gene3D" id="3.40.190.290">
    <property type="match status" value="1"/>
</dbReference>
<evidence type="ECO:0000256" key="4">
    <source>
        <dbReference type="ARBA" id="ARBA00023163"/>
    </source>
</evidence>
<dbReference type="STRING" id="321763.SAMN04488692_1351"/>
<dbReference type="PRINTS" id="PR00039">
    <property type="entry name" value="HTHLYSR"/>
</dbReference>
<keyword evidence="3 6" id="KW-0238">DNA-binding</keyword>
<dbReference type="FunFam" id="1.10.10.10:FF:000001">
    <property type="entry name" value="LysR family transcriptional regulator"/>
    <property type="match status" value="1"/>
</dbReference>
<dbReference type="EMBL" id="FNGO01000035">
    <property type="protein sequence ID" value="SDM43294.1"/>
    <property type="molecule type" value="Genomic_DNA"/>
</dbReference>
<dbReference type="SUPFAM" id="SSF53850">
    <property type="entry name" value="Periplasmic binding protein-like II"/>
    <property type="match status" value="1"/>
</dbReference>
<evidence type="ECO:0000313" key="6">
    <source>
        <dbReference type="EMBL" id="SDM43294.1"/>
    </source>
</evidence>
<keyword evidence="2" id="KW-0805">Transcription regulation</keyword>
<name>A0A1G9T6E6_9FIRM</name>
<dbReference type="Pfam" id="PF03466">
    <property type="entry name" value="LysR_substrate"/>
    <property type="match status" value="1"/>
</dbReference>
<evidence type="ECO:0000259" key="5">
    <source>
        <dbReference type="PROSITE" id="PS50931"/>
    </source>
</evidence>
<gene>
    <name evidence="6" type="ORF">SAMN04488692_1351</name>
</gene>
<dbReference type="Pfam" id="PF00126">
    <property type="entry name" value="HTH_1"/>
    <property type="match status" value="1"/>
</dbReference>
<dbReference type="Proteomes" id="UP000199476">
    <property type="component" value="Unassembled WGS sequence"/>
</dbReference>
<proteinExistence type="inferred from homology"/>
<evidence type="ECO:0000256" key="2">
    <source>
        <dbReference type="ARBA" id="ARBA00023015"/>
    </source>
</evidence>
<dbReference type="InterPro" id="IPR005119">
    <property type="entry name" value="LysR_subst-bd"/>
</dbReference>
<dbReference type="InterPro" id="IPR036388">
    <property type="entry name" value="WH-like_DNA-bd_sf"/>
</dbReference>
<organism evidence="6 7">
    <name type="scientific">Halarsenatibacter silvermanii</name>
    <dbReference type="NCBI Taxonomy" id="321763"/>
    <lineage>
        <taxon>Bacteria</taxon>
        <taxon>Bacillati</taxon>
        <taxon>Bacillota</taxon>
        <taxon>Clostridia</taxon>
        <taxon>Halanaerobiales</taxon>
        <taxon>Halarsenatibacteraceae</taxon>
        <taxon>Halarsenatibacter</taxon>
    </lineage>
</organism>
<dbReference type="PANTHER" id="PTHR30126">
    <property type="entry name" value="HTH-TYPE TRANSCRIPTIONAL REGULATOR"/>
    <property type="match status" value="1"/>
</dbReference>
<evidence type="ECO:0000256" key="3">
    <source>
        <dbReference type="ARBA" id="ARBA00023125"/>
    </source>
</evidence>
<keyword evidence="7" id="KW-1185">Reference proteome</keyword>
<dbReference type="OrthoDB" id="119203at2"/>
<dbReference type="PANTHER" id="PTHR30126:SF64">
    <property type="entry name" value="HTH-TYPE TRANSCRIPTIONAL REGULATOR CITR"/>
    <property type="match status" value="1"/>
</dbReference>